<organism evidence="1 2">
    <name type="scientific">Methanopyrus kandleri</name>
    <dbReference type="NCBI Taxonomy" id="2320"/>
    <lineage>
        <taxon>Archaea</taxon>
        <taxon>Methanobacteriati</taxon>
        <taxon>Methanobacteriota</taxon>
        <taxon>Methanomada group</taxon>
        <taxon>Methanopyri</taxon>
        <taxon>Methanopyrales</taxon>
        <taxon>Methanopyraceae</taxon>
        <taxon>Methanopyrus</taxon>
    </lineage>
</organism>
<dbReference type="EMBL" id="DUJS01000002">
    <property type="protein sequence ID" value="HII70098.1"/>
    <property type="molecule type" value="Genomic_DNA"/>
</dbReference>
<comment type="caution">
    <text evidence="1">The sequence shown here is derived from an EMBL/GenBank/DDBJ whole genome shotgun (WGS) entry which is preliminary data.</text>
</comment>
<dbReference type="GeneID" id="43496553"/>
<gene>
    <name evidence="1" type="ORF">HA336_02550</name>
</gene>
<name>A0A832WAH7_9EURY</name>
<dbReference type="AlphaFoldDB" id="A0A832WAH7"/>
<dbReference type="RefSeq" id="WP_011019047.1">
    <property type="nucleotide sequence ID" value="NZ_DUJS01000002.1"/>
</dbReference>
<reference evidence="1" key="1">
    <citation type="journal article" date="2020" name="bioRxiv">
        <title>A rank-normalized archaeal taxonomy based on genome phylogeny resolves widespread incomplete and uneven classifications.</title>
        <authorList>
            <person name="Rinke C."/>
            <person name="Chuvochina M."/>
            <person name="Mussig A.J."/>
            <person name="Chaumeil P.-A."/>
            <person name="Waite D.W."/>
            <person name="Whitman W.B."/>
            <person name="Parks D.H."/>
            <person name="Hugenholtz P."/>
        </authorList>
    </citation>
    <scope>NUCLEOTIDE SEQUENCE</scope>
    <source>
        <strain evidence="1">UBA8853</strain>
    </source>
</reference>
<accession>A0A832WAH7</accession>
<protein>
    <submittedName>
        <fullName evidence="1">Uncharacterized protein</fullName>
    </submittedName>
</protein>
<proteinExistence type="predicted"/>
<sequence>MVKSSHVPIVSPNDPAVVCPNCTKEEYKRAKRERGKLRFAGLCEECGSAAFYEY</sequence>
<evidence type="ECO:0000313" key="1">
    <source>
        <dbReference type="EMBL" id="HII70098.1"/>
    </source>
</evidence>
<dbReference type="Proteomes" id="UP000619545">
    <property type="component" value="Unassembled WGS sequence"/>
</dbReference>
<evidence type="ECO:0000313" key="2">
    <source>
        <dbReference type="Proteomes" id="UP000619545"/>
    </source>
</evidence>